<gene>
    <name evidence="3" type="ORF">ACA1_100020</name>
</gene>
<dbReference type="PANTHER" id="PTHR10460:SF0">
    <property type="entry name" value="ABELSON INTERACTING PROTEIN, ISOFORM D"/>
    <property type="match status" value="1"/>
</dbReference>
<evidence type="ECO:0000313" key="4">
    <source>
        <dbReference type="Proteomes" id="UP000011083"/>
    </source>
</evidence>
<dbReference type="Proteomes" id="UP000011083">
    <property type="component" value="Unassembled WGS sequence"/>
</dbReference>
<dbReference type="GO" id="GO:0035591">
    <property type="term" value="F:signaling adaptor activity"/>
    <property type="evidence" value="ECO:0007669"/>
    <property type="project" value="TreeGrafter"/>
</dbReference>
<dbReference type="GO" id="GO:0048870">
    <property type="term" value="P:cell motility"/>
    <property type="evidence" value="ECO:0007669"/>
    <property type="project" value="TreeGrafter"/>
</dbReference>
<dbReference type="AlphaFoldDB" id="L8GJK0"/>
<proteinExistence type="inferred from homology"/>
<dbReference type="PANTHER" id="PTHR10460">
    <property type="entry name" value="ABL INTERACTOR FAMILY MEMBER"/>
    <property type="match status" value="1"/>
</dbReference>
<sequence>MEMPNDLATCMETIPPALDELAKSQGTVQQIALYCKAAYQEGADVNAVFEQTKNYTNDALQNVVYHVHNVGLQITNFLEVQMKEIEKIDLQVRLLSERMRACHEASGAPDKQLMEAPHPYNQALPSRKLAGHELPWSAQPLQPLPRTIIDLNALDGVGNGDSSITSSRSGAPSPRSISSSSSLASPHSGFGGPPPPPMSSGAPPPPPPDAGFAPPPPPY</sequence>
<dbReference type="GeneID" id="14913757"/>
<organism evidence="3 4">
    <name type="scientific">Acanthamoeba castellanii (strain ATCC 30010 / Neff)</name>
    <dbReference type="NCBI Taxonomy" id="1257118"/>
    <lineage>
        <taxon>Eukaryota</taxon>
        <taxon>Amoebozoa</taxon>
        <taxon>Discosea</taxon>
        <taxon>Longamoebia</taxon>
        <taxon>Centramoebida</taxon>
        <taxon>Acanthamoebidae</taxon>
        <taxon>Acanthamoeba</taxon>
    </lineage>
</organism>
<dbReference type="OMA" id="NVAYHIQ"/>
<evidence type="ECO:0000313" key="3">
    <source>
        <dbReference type="EMBL" id="ELR13187.1"/>
    </source>
</evidence>
<feature type="region of interest" description="Disordered" evidence="2">
    <location>
        <begin position="160"/>
        <end position="219"/>
    </location>
</feature>
<dbReference type="EMBL" id="KB008097">
    <property type="protein sequence ID" value="ELR13187.1"/>
    <property type="molecule type" value="Genomic_DNA"/>
</dbReference>
<feature type="compositionally biased region" description="Low complexity" evidence="2">
    <location>
        <begin position="166"/>
        <end position="188"/>
    </location>
</feature>
<keyword evidence="4" id="KW-1185">Reference proteome</keyword>
<feature type="compositionally biased region" description="Pro residues" evidence="2">
    <location>
        <begin position="192"/>
        <end position="219"/>
    </location>
</feature>
<dbReference type="VEuPathDB" id="AmoebaDB:ACA1_100020"/>
<reference evidence="3 4" key="1">
    <citation type="journal article" date="2013" name="Genome Biol.">
        <title>Genome of Acanthamoeba castellanii highlights extensive lateral gene transfer and early evolution of tyrosine kinase signaling.</title>
        <authorList>
            <person name="Clarke M."/>
            <person name="Lohan A.J."/>
            <person name="Liu B."/>
            <person name="Lagkouvardos I."/>
            <person name="Roy S."/>
            <person name="Zafar N."/>
            <person name="Bertelli C."/>
            <person name="Schilde C."/>
            <person name="Kianianmomeni A."/>
            <person name="Burglin T.R."/>
            <person name="Frech C."/>
            <person name="Turcotte B."/>
            <person name="Kopec K.O."/>
            <person name="Synnott J.M."/>
            <person name="Choo C."/>
            <person name="Paponov I."/>
            <person name="Finkler A."/>
            <person name="Soon Heng Tan C."/>
            <person name="Hutchins A.P."/>
            <person name="Weinmeier T."/>
            <person name="Rattei T."/>
            <person name="Chu J.S."/>
            <person name="Gimenez G."/>
            <person name="Irimia M."/>
            <person name="Rigden D.J."/>
            <person name="Fitzpatrick D.A."/>
            <person name="Lorenzo-Morales J."/>
            <person name="Bateman A."/>
            <person name="Chiu C.H."/>
            <person name="Tang P."/>
            <person name="Hegemann P."/>
            <person name="Fromm H."/>
            <person name="Raoult D."/>
            <person name="Greub G."/>
            <person name="Miranda-Saavedra D."/>
            <person name="Chen N."/>
            <person name="Nash P."/>
            <person name="Ginger M.L."/>
            <person name="Horn M."/>
            <person name="Schaap P."/>
            <person name="Caler L."/>
            <person name="Loftus B."/>
        </authorList>
    </citation>
    <scope>NUCLEOTIDE SEQUENCE [LARGE SCALE GENOMIC DNA]</scope>
    <source>
        <strain evidence="3 4">Neff</strain>
    </source>
</reference>
<dbReference type="STRING" id="1257118.L8GJK0"/>
<dbReference type="RefSeq" id="XP_004335200.1">
    <property type="nucleotide sequence ID" value="XM_004335152.1"/>
</dbReference>
<dbReference type="Gene3D" id="6.10.140.1620">
    <property type="match status" value="1"/>
</dbReference>
<dbReference type="GO" id="GO:0017124">
    <property type="term" value="F:SH3 domain binding"/>
    <property type="evidence" value="ECO:0007669"/>
    <property type="project" value="TreeGrafter"/>
</dbReference>
<dbReference type="InterPro" id="IPR028457">
    <property type="entry name" value="ABI"/>
</dbReference>
<protein>
    <submittedName>
        <fullName evidence="3">Uncharacterized protein</fullName>
    </submittedName>
</protein>
<dbReference type="KEGG" id="acan:ACA1_100020"/>
<accession>L8GJK0</accession>
<dbReference type="OrthoDB" id="5971719at2759"/>
<comment type="similarity">
    <text evidence="1">Belongs to the ABI family.</text>
</comment>
<evidence type="ECO:0000256" key="1">
    <source>
        <dbReference type="ARBA" id="ARBA00010020"/>
    </source>
</evidence>
<evidence type="ECO:0000256" key="2">
    <source>
        <dbReference type="SAM" id="MobiDB-lite"/>
    </source>
</evidence>
<name>L8GJK0_ACACF</name>
<dbReference type="GO" id="GO:0030027">
    <property type="term" value="C:lamellipodium"/>
    <property type="evidence" value="ECO:0007669"/>
    <property type="project" value="TreeGrafter"/>
</dbReference>
<dbReference type="GO" id="GO:0031209">
    <property type="term" value="C:SCAR complex"/>
    <property type="evidence" value="ECO:0007669"/>
    <property type="project" value="TreeGrafter"/>
</dbReference>
<dbReference type="GO" id="GO:0098858">
    <property type="term" value="C:actin-based cell projection"/>
    <property type="evidence" value="ECO:0007669"/>
    <property type="project" value="TreeGrafter"/>
</dbReference>